<keyword evidence="2" id="KW-1185">Reference proteome</keyword>
<dbReference type="EMBL" id="KE123951">
    <property type="protein sequence ID" value="EPB88418.1"/>
    <property type="molecule type" value="Genomic_DNA"/>
</dbReference>
<proteinExistence type="predicted"/>
<sequence>MELHYISNLETALEFVARLKMDNENLKKSNGDYLWSIDRLKTTCQIVASSFKR</sequence>
<dbReference type="InParanoid" id="S2JZY4"/>
<organism evidence="1 2">
    <name type="scientific">Mucor circinelloides f. circinelloides (strain 1006PhL)</name>
    <name type="common">Mucormycosis agent</name>
    <name type="synonym">Calyptromyces circinelloides</name>
    <dbReference type="NCBI Taxonomy" id="1220926"/>
    <lineage>
        <taxon>Eukaryota</taxon>
        <taxon>Fungi</taxon>
        <taxon>Fungi incertae sedis</taxon>
        <taxon>Mucoromycota</taxon>
        <taxon>Mucoromycotina</taxon>
        <taxon>Mucoromycetes</taxon>
        <taxon>Mucorales</taxon>
        <taxon>Mucorineae</taxon>
        <taxon>Mucoraceae</taxon>
        <taxon>Mucor</taxon>
    </lineage>
</organism>
<reference evidence="2" key="1">
    <citation type="submission" date="2013-05" db="EMBL/GenBank/DDBJ databases">
        <title>The Genome sequence of Mucor circinelloides f. circinelloides 1006PhL.</title>
        <authorList>
            <consortium name="The Broad Institute Genomics Platform"/>
            <person name="Cuomo C."/>
            <person name="Earl A."/>
            <person name="Findley K."/>
            <person name="Lee S.C."/>
            <person name="Walker B."/>
            <person name="Young S."/>
            <person name="Zeng Q."/>
            <person name="Gargeya S."/>
            <person name="Fitzgerald M."/>
            <person name="Haas B."/>
            <person name="Abouelleil A."/>
            <person name="Allen A.W."/>
            <person name="Alvarado L."/>
            <person name="Arachchi H.M."/>
            <person name="Berlin A.M."/>
            <person name="Chapman S.B."/>
            <person name="Gainer-Dewar J."/>
            <person name="Goldberg J."/>
            <person name="Griggs A."/>
            <person name="Gujja S."/>
            <person name="Hansen M."/>
            <person name="Howarth C."/>
            <person name="Imamovic A."/>
            <person name="Ireland A."/>
            <person name="Larimer J."/>
            <person name="McCowan C."/>
            <person name="Murphy C."/>
            <person name="Pearson M."/>
            <person name="Poon T.W."/>
            <person name="Priest M."/>
            <person name="Roberts A."/>
            <person name="Saif S."/>
            <person name="Shea T."/>
            <person name="Sisk P."/>
            <person name="Sykes S."/>
            <person name="Wortman J."/>
            <person name="Nusbaum C."/>
            <person name="Birren B."/>
        </authorList>
    </citation>
    <scope>NUCLEOTIDE SEQUENCE [LARGE SCALE GENOMIC DNA]</scope>
    <source>
        <strain evidence="2">1006PhL</strain>
    </source>
</reference>
<feature type="non-terminal residue" evidence="1">
    <location>
        <position position="53"/>
    </location>
</feature>
<evidence type="ECO:0000313" key="2">
    <source>
        <dbReference type="Proteomes" id="UP000014254"/>
    </source>
</evidence>
<dbReference type="AlphaFoldDB" id="S2JZY4"/>
<name>S2JZY4_MUCC1</name>
<gene>
    <name evidence="1" type="ORF">HMPREF1544_04769</name>
</gene>
<dbReference type="VEuPathDB" id="FungiDB:HMPREF1544_04769"/>
<accession>S2JZY4</accession>
<evidence type="ECO:0000313" key="1">
    <source>
        <dbReference type="EMBL" id="EPB88418.1"/>
    </source>
</evidence>
<dbReference type="Proteomes" id="UP000014254">
    <property type="component" value="Unassembled WGS sequence"/>
</dbReference>
<protein>
    <submittedName>
        <fullName evidence="1">Uncharacterized protein</fullName>
    </submittedName>
</protein>